<feature type="domain" description="General secretion pathway GspH" evidence="12">
    <location>
        <begin position="63"/>
        <end position="182"/>
    </location>
</feature>
<evidence type="ECO:0000256" key="7">
    <source>
        <dbReference type="ARBA" id="ARBA00022989"/>
    </source>
</evidence>
<accession>A0A4Q8LVP9</accession>
<dbReference type="NCBIfam" id="TIGR02532">
    <property type="entry name" value="IV_pilin_GFxxxE"/>
    <property type="match status" value="1"/>
</dbReference>
<reference evidence="15 16" key="1">
    <citation type="submission" date="2019-02" db="EMBL/GenBank/DDBJ databases">
        <title>WGS of Pseudoxanthomonas species novum from clinical isolates.</title>
        <authorList>
            <person name="Bernier A.-M."/>
            <person name="Bernard K."/>
            <person name="Vachon A."/>
        </authorList>
    </citation>
    <scope>NUCLEOTIDE SEQUENCE [LARGE SCALE GENOMIC DNA]</scope>
    <source>
        <strain evidence="14 16">NML140781</strain>
        <strain evidence="13 15">NML171202</strain>
    </source>
</reference>
<name>A0A4Q8LVP9_9GAMM</name>
<evidence type="ECO:0000313" key="16">
    <source>
        <dbReference type="Proteomes" id="UP000292087"/>
    </source>
</evidence>
<dbReference type="InterPro" id="IPR045584">
    <property type="entry name" value="Pilin-like"/>
</dbReference>
<proteinExistence type="inferred from homology"/>
<evidence type="ECO:0000313" key="13">
    <source>
        <dbReference type="EMBL" id="TAA29110.1"/>
    </source>
</evidence>
<gene>
    <name evidence="14" type="ORF">EA656_10510</name>
    <name evidence="13" type="ORF">EA661_12570</name>
</gene>
<dbReference type="Pfam" id="PF12019">
    <property type="entry name" value="GspH"/>
    <property type="match status" value="1"/>
</dbReference>
<organism evidence="14 16">
    <name type="scientific">Pseudoxanthomonas winnipegensis</name>
    <dbReference type="NCBI Taxonomy" id="2480810"/>
    <lineage>
        <taxon>Bacteria</taxon>
        <taxon>Pseudomonadati</taxon>
        <taxon>Pseudomonadota</taxon>
        <taxon>Gammaproteobacteria</taxon>
        <taxon>Lysobacterales</taxon>
        <taxon>Lysobacteraceae</taxon>
        <taxon>Pseudoxanthomonas</taxon>
    </lineage>
</organism>
<dbReference type="Proteomes" id="UP000291286">
    <property type="component" value="Unassembled WGS sequence"/>
</dbReference>
<dbReference type="Gene3D" id="3.55.40.10">
    <property type="entry name" value="minor pseudopilin epsh domain"/>
    <property type="match status" value="1"/>
</dbReference>
<dbReference type="GO" id="GO:0015627">
    <property type="term" value="C:type II protein secretion system complex"/>
    <property type="evidence" value="ECO:0007669"/>
    <property type="project" value="InterPro"/>
</dbReference>
<dbReference type="Proteomes" id="UP000292087">
    <property type="component" value="Unassembled WGS sequence"/>
</dbReference>
<dbReference type="Pfam" id="PF07963">
    <property type="entry name" value="N_methyl"/>
    <property type="match status" value="1"/>
</dbReference>
<dbReference type="SUPFAM" id="SSF54523">
    <property type="entry name" value="Pili subunits"/>
    <property type="match status" value="1"/>
</dbReference>
<dbReference type="GO" id="GO:0015628">
    <property type="term" value="P:protein secretion by the type II secretion system"/>
    <property type="evidence" value="ECO:0007669"/>
    <property type="project" value="InterPro"/>
</dbReference>
<protein>
    <recommendedName>
        <fullName evidence="2">Type II secretion system protein H</fullName>
    </recommendedName>
    <alternativeName>
        <fullName evidence="10">General secretion pathway protein H</fullName>
    </alternativeName>
</protein>
<evidence type="ECO:0000256" key="1">
    <source>
        <dbReference type="ARBA" id="ARBA00004377"/>
    </source>
</evidence>
<evidence type="ECO:0000313" key="15">
    <source>
        <dbReference type="Proteomes" id="UP000291286"/>
    </source>
</evidence>
<evidence type="ECO:0000256" key="3">
    <source>
        <dbReference type="ARBA" id="ARBA00022475"/>
    </source>
</evidence>
<sequence length="192" mass="19615">MPVDACERFGRGARAWRAGGWRGGSAGFTLLELMVVVVVLAILAAIAFPSFKSVIQQTQLTTQANSLVAGLALARSEAIRTIQASGLCPSTDGSSCAASWSGGWLVWDDTNGDGVLSAGEPVVRYEAGNDRLQLSGTGGAVVNFDSRGRRASGVDQVLSLQPVDCASGAAGLRRDITVAATGSVKVVSGACS</sequence>
<evidence type="ECO:0000313" key="14">
    <source>
        <dbReference type="EMBL" id="TAA36060.1"/>
    </source>
</evidence>
<dbReference type="RefSeq" id="WP_130519222.1">
    <property type="nucleotide sequence ID" value="NZ_SHLZ01000001.1"/>
</dbReference>
<evidence type="ECO:0000256" key="11">
    <source>
        <dbReference type="SAM" id="Phobius"/>
    </source>
</evidence>
<evidence type="ECO:0000256" key="9">
    <source>
        <dbReference type="ARBA" id="ARBA00025772"/>
    </source>
</evidence>
<dbReference type="InterPro" id="IPR012902">
    <property type="entry name" value="N_methyl_site"/>
</dbReference>
<keyword evidence="3" id="KW-1003">Cell membrane</keyword>
<comment type="similarity">
    <text evidence="9">Belongs to the GSP H family.</text>
</comment>
<dbReference type="InterPro" id="IPR022346">
    <property type="entry name" value="T2SS_GspH"/>
</dbReference>
<keyword evidence="5" id="KW-0997">Cell inner membrane</keyword>
<keyword evidence="8 11" id="KW-0472">Membrane</keyword>
<evidence type="ECO:0000256" key="4">
    <source>
        <dbReference type="ARBA" id="ARBA00022481"/>
    </source>
</evidence>
<comment type="subcellular location">
    <subcellularLocation>
        <location evidence="1">Cell inner membrane</location>
        <topology evidence="1">Single-pass membrane protein</topology>
    </subcellularLocation>
</comment>
<evidence type="ECO:0000256" key="10">
    <source>
        <dbReference type="ARBA" id="ARBA00030775"/>
    </source>
</evidence>
<dbReference type="EMBL" id="SHMF01000002">
    <property type="protein sequence ID" value="TAA36060.1"/>
    <property type="molecule type" value="Genomic_DNA"/>
</dbReference>
<keyword evidence="6 11" id="KW-0812">Transmembrane</keyword>
<evidence type="ECO:0000256" key="2">
    <source>
        <dbReference type="ARBA" id="ARBA00021549"/>
    </source>
</evidence>
<evidence type="ECO:0000256" key="5">
    <source>
        <dbReference type="ARBA" id="ARBA00022519"/>
    </source>
</evidence>
<dbReference type="AlphaFoldDB" id="A0A4Q8LVP9"/>
<keyword evidence="4" id="KW-0488">Methylation</keyword>
<accession>A0A4Q8LHW3</accession>
<keyword evidence="7 11" id="KW-1133">Transmembrane helix</keyword>
<evidence type="ECO:0000256" key="6">
    <source>
        <dbReference type="ARBA" id="ARBA00022692"/>
    </source>
</evidence>
<dbReference type="GO" id="GO:0005886">
    <property type="term" value="C:plasma membrane"/>
    <property type="evidence" value="ECO:0007669"/>
    <property type="project" value="UniProtKB-SubCell"/>
</dbReference>
<feature type="transmembrane region" description="Helical" evidence="11">
    <location>
        <begin position="26"/>
        <end position="48"/>
    </location>
</feature>
<dbReference type="PROSITE" id="PS00409">
    <property type="entry name" value="PROKAR_NTER_METHYL"/>
    <property type="match status" value="1"/>
</dbReference>
<evidence type="ECO:0000256" key="8">
    <source>
        <dbReference type="ARBA" id="ARBA00023136"/>
    </source>
</evidence>
<dbReference type="EMBL" id="SHMB01000004">
    <property type="protein sequence ID" value="TAA29110.1"/>
    <property type="molecule type" value="Genomic_DNA"/>
</dbReference>
<comment type="caution">
    <text evidence="14">The sequence shown here is derived from an EMBL/GenBank/DDBJ whole genome shotgun (WGS) entry which is preliminary data.</text>
</comment>
<evidence type="ECO:0000259" key="12">
    <source>
        <dbReference type="Pfam" id="PF12019"/>
    </source>
</evidence>